<proteinExistence type="inferred from homology"/>
<evidence type="ECO:0000313" key="8">
    <source>
        <dbReference type="Proteomes" id="UP001344447"/>
    </source>
</evidence>
<keyword evidence="5 6" id="KW-0472">Membrane</keyword>
<feature type="transmembrane region" description="Helical" evidence="6">
    <location>
        <begin position="161"/>
        <end position="181"/>
    </location>
</feature>
<dbReference type="AlphaFoldDB" id="A0AAN7YXJ0"/>
<keyword evidence="3 6" id="KW-0812">Transmembrane</keyword>
<feature type="transmembrane region" description="Helical" evidence="6">
    <location>
        <begin position="238"/>
        <end position="255"/>
    </location>
</feature>
<sequence length="411" mass="45421">MGKDYTFIRNWISFHFMGNINNFSYCVVNAAGSNLANFFNNQKNIALILWANIAFGLVSRLINTFLIENVNPKLKIVANCIFMIIGLVGVALSVYVNFGFCIAAIAFVGIASSFGESVILSYMKKFPAELVNGWSSGTGIAGVCGSLFYIAMIAAGLSNSTIFYMMLPTVVVYFLLFFFGLKVPNNLAGGVSTSNNSQTEKQSLVKKDQLIEDIDNNECGFAPPGETKKQRYIRCARLVWYNAINLALVYFFEYVASVGGADLALKKDPKNDNFFIANAFAIFSFCYQLGVLVSRSSLQFIKIKHIGIITILQGINMVFWIVQARYKMVTSVWVLFILMVYCGLLGGASYVNVFYLILHDKKIPDEDRELCVNYAALLVTVGITLAACFILIMDHTFLASEIPSDSSSSST</sequence>
<keyword evidence="8" id="KW-1185">Reference proteome</keyword>
<accession>A0AAN7YXJ0</accession>
<evidence type="ECO:0000256" key="3">
    <source>
        <dbReference type="ARBA" id="ARBA00022692"/>
    </source>
</evidence>
<protein>
    <recommendedName>
        <fullName evidence="6">Battenin</fullName>
    </recommendedName>
</protein>
<dbReference type="InterPro" id="IPR003492">
    <property type="entry name" value="Battenin_disease_Cln3"/>
</dbReference>
<dbReference type="GO" id="GO:0005765">
    <property type="term" value="C:lysosomal membrane"/>
    <property type="evidence" value="ECO:0007669"/>
    <property type="project" value="UniProtKB-SubCell"/>
</dbReference>
<dbReference type="Pfam" id="PF02487">
    <property type="entry name" value="CLN3"/>
    <property type="match status" value="1"/>
</dbReference>
<evidence type="ECO:0000256" key="2">
    <source>
        <dbReference type="ARBA" id="ARBA00007467"/>
    </source>
</evidence>
<name>A0AAN7YXJ0_9MYCE</name>
<gene>
    <name evidence="7" type="ORF">RB653_009641</name>
</gene>
<dbReference type="SUPFAM" id="SSF103473">
    <property type="entry name" value="MFS general substrate transporter"/>
    <property type="match status" value="1"/>
</dbReference>
<feature type="transmembrane region" description="Helical" evidence="6">
    <location>
        <begin position="370"/>
        <end position="393"/>
    </location>
</feature>
<feature type="transmembrane region" description="Helical" evidence="6">
    <location>
        <begin position="74"/>
        <end position="96"/>
    </location>
</feature>
<feature type="transmembrane region" description="Helical" evidence="6">
    <location>
        <begin position="332"/>
        <end position="358"/>
    </location>
</feature>
<keyword evidence="4 6" id="KW-1133">Transmembrane helix</keyword>
<comment type="caution">
    <text evidence="7">The sequence shown here is derived from an EMBL/GenBank/DDBJ whole genome shotgun (WGS) entry which is preliminary data.</text>
</comment>
<dbReference type="GO" id="GO:0012505">
    <property type="term" value="C:endomembrane system"/>
    <property type="evidence" value="ECO:0007669"/>
    <property type="project" value="UniProtKB-SubCell"/>
</dbReference>
<reference evidence="7 8" key="1">
    <citation type="submission" date="2023-11" db="EMBL/GenBank/DDBJ databases">
        <title>Dfirmibasis_genome.</title>
        <authorList>
            <person name="Edelbroek B."/>
            <person name="Kjellin J."/>
            <person name="Jerlstrom-Hultqvist J."/>
            <person name="Soderbom F."/>
        </authorList>
    </citation>
    <scope>NUCLEOTIDE SEQUENCE [LARGE SCALE GENOMIC DNA]</scope>
    <source>
        <strain evidence="7 8">TNS-C-14</strain>
    </source>
</reference>
<dbReference type="InterPro" id="IPR036259">
    <property type="entry name" value="MFS_trans_sf"/>
</dbReference>
<evidence type="ECO:0000256" key="6">
    <source>
        <dbReference type="RuleBase" id="RU361113"/>
    </source>
</evidence>
<evidence type="ECO:0000313" key="7">
    <source>
        <dbReference type="EMBL" id="KAK5579952.1"/>
    </source>
</evidence>
<dbReference type="EMBL" id="JAVFKY010000003">
    <property type="protein sequence ID" value="KAK5579952.1"/>
    <property type="molecule type" value="Genomic_DNA"/>
</dbReference>
<comment type="similarity">
    <text evidence="2 6">Belongs to the battenin family.</text>
</comment>
<keyword evidence="6" id="KW-0458">Lysosome</keyword>
<feature type="transmembrane region" description="Helical" evidence="6">
    <location>
        <begin position="45"/>
        <end position="62"/>
    </location>
</feature>
<feature type="transmembrane region" description="Helical" evidence="6">
    <location>
        <begin position="306"/>
        <end position="326"/>
    </location>
</feature>
<feature type="transmembrane region" description="Helical" evidence="6">
    <location>
        <begin position="102"/>
        <end position="122"/>
    </location>
</feature>
<organism evidence="7 8">
    <name type="scientific">Dictyostelium firmibasis</name>
    <dbReference type="NCBI Taxonomy" id="79012"/>
    <lineage>
        <taxon>Eukaryota</taxon>
        <taxon>Amoebozoa</taxon>
        <taxon>Evosea</taxon>
        <taxon>Eumycetozoa</taxon>
        <taxon>Dictyostelia</taxon>
        <taxon>Dictyosteliales</taxon>
        <taxon>Dictyosteliaceae</taxon>
        <taxon>Dictyostelium</taxon>
    </lineage>
</organism>
<dbReference type="Gene3D" id="1.20.1250.20">
    <property type="entry name" value="MFS general substrate transporter like domains"/>
    <property type="match status" value="1"/>
</dbReference>
<comment type="subcellular location">
    <subcellularLocation>
        <location evidence="1">Endomembrane system</location>
        <topology evidence="1">Multi-pass membrane protein</topology>
    </subcellularLocation>
    <subcellularLocation>
        <location evidence="6">Lysosome membrane</location>
        <topology evidence="6">Multi-pass membrane protein</topology>
    </subcellularLocation>
</comment>
<evidence type="ECO:0000256" key="1">
    <source>
        <dbReference type="ARBA" id="ARBA00004127"/>
    </source>
</evidence>
<dbReference type="PANTHER" id="PTHR10981:SF7">
    <property type="entry name" value="BATTENIN"/>
    <property type="match status" value="1"/>
</dbReference>
<dbReference type="PRINTS" id="PR01315">
    <property type="entry name" value="BATTENIN"/>
</dbReference>
<feature type="transmembrane region" description="Helical" evidence="6">
    <location>
        <begin position="275"/>
        <end position="294"/>
    </location>
</feature>
<evidence type="ECO:0000256" key="4">
    <source>
        <dbReference type="ARBA" id="ARBA00022989"/>
    </source>
</evidence>
<dbReference type="FunFam" id="1.20.1250.20:FF:000982">
    <property type="entry name" value="CLN3 protein"/>
    <property type="match status" value="1"/>
</dbReference>
<evidence type="ECO:0000256" key="5">
    <source>
        <dbReference type="ARBA" id="ARBA00023136"/>
    </source>
</evidence>
<dbReference type="Proteomes" id="UP001344447">
    <property type="component" value="Unassembled WGS sequence"/>
</dbReference>
<dbReference type="PANTHER" id="PTHR10981">
    <property type="entry name" value="BATTENIN"/>
    <property type="match status" value="1"/>
</dbReference>
<feature type="transmembrane region" description="Helical" evidence="6">
    <location>
        <begin position="134"/>
        <end position="155"/>
    </location>
</feature>